<dbReference type="KEGG" id="ela:UCREL1_9213"/>
<dbReference type="EMBL" id="KB707155">
    <property type="protein sequence ID" value="EMR63840.1"/>
    <property type="molecule type" value="Genomic_DNA"/>
</dbReference>
<evidence type="ECO:0000313" key="1">
    <source>
        <dbReference type="EMBL" id="EMR63840.1"/>
    </source>
</evidence>
<protein>
    <submittedName>
        <fullName evidence="1">Putative tetratricopeptide-like protein</fullName>
    </submittedName>
</protein>
<proteinExistence type="predicted"/>
<gene>
    <name evidence="1" type="ORF">UCREL1_9213</name>
</gene>
<organism evidence="1 2">
    <name type="scientific">Eutypa lata (strain UCR-EL1)</name>
    <name type="common">Grapevine dieback disease fungus</name>
    <name type="synonym">Eutypa armeniacae</name>
    <dbReference type="NCBI Taxonomy" id="1287681"/>
    <lineage>
        <taxon>Eukaryota</taxon>
        <taxon>Fungi</taxon>
        <taxon>Dikarya</taxon>
        <taxon>Ascomycota</taxon>
        <taxon>Pezizomycotina</taxon>
        <taxon>Sordariomycetes</taxon>
        <taxon>Xylariomycetidae</taxon>
        <taxon>Xylariales</taxon>
        <taxon>Diatrypaceae</taxon>
        <taxon>Eutypa</taxon>
    </lineage>
</organism>
<dbReference type="OrthoDB" id="2423701at2759"/>
<dbReference type="STRING" id="1287681.M7TB09"/>
<accession>M7TB09</accession>
<keyword evidence="2" id="KW-1185">Reference proteome</keyword>
<sequence length="304" mass="35667">MGDEKTVEAHFGVRLREDSPSLQWGKKDLKLSDYTWWAAAKEQLTTHEKLSRPTLRRFLHMHLLKICIPYPRPKWDQELVHTPLNSTTLFRLVARMQEIGYPAHWFSEILQEIFEGRFATTARAPRQKTVDYKALKRAYPAINTSLRPFTAELTTLGALWRRLLKFGLLLPKGLLPDLGIIRKYQISFPAHQDDYLSRPHFTLVFWNSEIGNPPVEIRRTLLDDEHGDRSEKAKRIRESGLHVLTTFKWSTLTRTASFWLRSDTVEEMIQGRWKAYIWRSDTYKRVTEGVLVHSAVEKIAEWVE</sequence>
<evidence type="ECO:0000313" key="2">
    <source>
        <dbReference type="Proteomes" id="UP000012174"/>
    </source>
</evidence>
<dbReference type="eggNOG" id="ENOG502S1W1">
    <property type="taxonomic scope" value="Eukaryota"/>
</dbReference>
<name>M7TB09_EUTLA</name>
<dbReference type="Proteomes" id="UP000012174">
    <property type="component" value="Unassembled WGS sequence"/>
</dbReference>
<reference evidence="2" key="1">
    <citation type="journal article" date="2013" name="Genome Announc.">
        <title>Draft genome sequence of the grapevine dieback fungus Eutypa lata UCR-EL1.</title>
        <authorList>
            <person name="Blanco-Ulate B."/>
            <person name="Rolshausen P.E."/>
            <person name="Cantu D."/>
        </authorList>
    </citation>
    <scope>NUCLEOTIDE SEQUENCE [LARGE SCALE GENOMIC DNA]</scope>
    <source>
        <strain evidence="2">UCR-EL1</strain>
    </source>
</reference>
<dbReference type="AlphaFoldDB" id="M7TB09"/>
<dbReference type="HOGENOM" id="CLU_079675_0_0_1"/>
<dbReference type="OMA" id="YANTHAS"/>